<protein>
    <submittedName>
        <fullName evidence="1">Uncharacterized protein</fullName>
    </submittedName>
</protein>
<reference evidence="1" key="1">
    <citation type="submission" date="2022-04" db="EMBL/GenBank/DDBJ databases">
        <title>Genome of the entomopathogenic fungus Entomophthora muscae.</title>
        <authorList>
            <person name="Elya C."/>
            <person name="Lovett B.R."/>
            <person name="Lee E."/>
            <person name="Macias A.M."/>
            <person name="Hajek A.E."/>
            <person name="De Bivort B.L."/>
            <person name="Kasson M.T."/>
            <person name="De Fine Licht H.H."/>
            <person name="Stajich J.E."/>
        </authorList>
    </citation>
    <scope>NUCLEOTIDE SEQUENCE</scope>
    <source>
        <strain evidence="1">Berkeley</strain>
    </source>
</reference>
<sequence>MGGYLTRTICRRPYQNSINGTISDTNGQVEQLNDSLVQALAKFTAERPEGWAKQLPTALLVCCTQVNRSTGNRSFELVYGTQPNIIQALMGPKLEIINKVPPCSPPQVLQVNSDKLEKEKRLLRDTFVPIYTRNKVRDKAWVMNTDKDKLQPKKVGPTIILK</sequence>
<proteinExistence type="predicted"/>
<accession>A0ACC2SY61</accession>
<evidence type="ECO:0000313" key="1">
    <source>
        <dbReference type="EMBL" id="KAJ9067343.1"/>
    </source>
</evidence>
<organism evidence="1 2">
    <name type="scientific">Entomophthora muscae</name>
    <dbReference type="NCBI Taxonomy" id="34485"/>
    <lineage>
        <taxon>Eukaryota</taxon>
        <taxon>Fungi</taxon>
        <taxon>Fungi incertae sedis</taxon>
        <taxon>Zoopagomycota</taxon>
        <taxon>Entomophthoromycotina</taxon>
        <taxon>Entomophthoromycetes</taxon>
        <taxon>Entomophthorales</taxon>
        <taxon>Entomophthoraceae</taxon>
        <taxon>Entomophthora</taxon>
    </lineage>
</organism>
<feature type="non-terminal residue" evidence="1">
    <location>
        <position position="162"/>
    </location>
</feature>
<dbReference type="EMBL" id="QTSX02004261">
    <property type="protein sequence ID" value="KAJ9067343.1"/>
    <property type="molecule type" value="Genomic_DNA"/>
</dbReference>
<evidence type="ECO:0000313" key="2">
    <source>
        <dbReference type="Proteomes" id="UP001165960"/>
    </source>
</evidence>
<dbReference type="Proteomes" id="UP001165960">
    <property type="component" value="Unassembled WGS sequence"/>
</dbReference>
<gene>
    <name evidence="1" type="ORF">DSO57_1000255</name>
</gene>
<name>A0ACC2SY61_9FUNG</name>
<comment type="caution">
    <text evidence="1">The sequence shown here is derived from an EMBL/GenBank/DDBJ whole genome shotgun (WGS) entry which is preliminary data.</text>
</comment>
<keyword evidence="2" id="KW-1185">Reference proteome</keyword>